<dbReference type="Pfam" id="PF05970">
    <property type="entry name" value="PIF1"/>
    <property type="match status" value="1"/>
</dbReference>
<evidence type="ECO:0000259" key="12">
    <source>
        <dbReference type="Pfam" id="PF01693"/>
    </source>
</evidence>
<sequence length="546" mass="60057">IQTSRYPGAKHKSFSTRQEADEWLGISQFEPPQFHGSTSTSNQSTSLETNPAPEIELSPEQSRVLEKVRSGKNVFFTGSAGGTGKSVLLREIIKLRGGSASHSLGITASTGIAAVNIGGTTLHSWAGIGLGQEDVEKYVGKFFGQKKVYHVRDRWQNVKTLIIDEVSMLDGGLFDKLEEIARRMRKDSSPFGGIQLVLSGDFSQLPPVPGRPQNGVPAPTPKFSFEAKSWNRCIGQPVTLTKVFRQRDQVEFVNMLNEMRTGRVTGDALRIFQGLSAPRKYADGIEPTELYPLRYQVDTANSSRLNGLSGNAMHYVALEIRGQTSDGRPLTDGEMSKALERVMAPKSMSLKVGAQVMLVKASIFFPNRVLVNGSIGQVTRFCTTADAIKNQLAIGRVGMGSGGSGYTPPENDPAVQSLPKGRLWPVVRFINRKEVLCIPLEFTVEGPDGTLEAKRIQIPLILAWAISIHKSQGQTLERVKVDLGRVFESGQAYVALSRATSLEGLQVMNFDPTKVRAHPSVLQWYEDNDRRDAEDSMNMEDERDSF</sequence>
<feature type="non-terminal residue" evidence="14">
    <location>
        <position position="1"/>
    </location>
</feature>
<dbReference type="GO" id="GO:0000723">
    <property type="term" value="P:telomere maintenance"/>
    <property type="evidence" value="ECO:0007669"/>
    <property type="project" value="InterPro"/>
</dbReference>
<dbReference type="InterPro" id="IPR048293">
    <property type="entry name" value="PIF1_RRM3_pfh1"/>
</dbReference>
<keyword evidence="2" id="KW-0547">Nucleotide-binding</keyword>
<dbReference type="InterPro" id="IPR011320">
    <property type="entry name" value="RNase_H1_N"/>
</dbReference>
<feature type="non-terminal residue" evidence="14">
    <location>
        <position position="546"/>
    </location>
</feature>
<keyword evidence="7" id="KW-0238">DNA-binding</keyword>
<dbReference type="InterPro" id="IPR027417">
    <property type="entry name" value="P-loop_NTPase"/>
</dbReference>
<keyword evidence="15" id="KW-1185">Reference proteome</keyword>
<dbReference type="Gene3D" id="3.40.50.300">
    <property type="entry name" value="P-loop containing nucleotide triphosphate hydrolases"/>
    <property type="match status" value="1"/>
</dbReference>
<dbReference type="GO" id="GO:0006281">
    <property type="term" value="P:DNA repair"/>
    <property type="evidence" value="ECO:0007669"/>
    <property type="project" value="UniProtKB-KW"/>
</dbReference>
<feature type="region of interest" description="Disordered" evidence="11">
    <location>
        <begin position="527"/>
        <end position="546"/>
    </location>
</feature>
<dbReference type="CDD" id="cd18809">
    <property type="entry name" value="SF1_C_RecD"/>
    <property type="match status" value="1"/>
</dbReference>
<evidence type="ECO:0000256" key="5">
    <source>
        <dbReference type="ARBA" id="ARBA00022806"/>
    </source>
</evidence>
<keyword evidence="6" id="KW-0067">ATP-binding</keyword>
<keyword evidence="4" id="KW-0378">Hydrolase</keyword>
<evidence type="ECO:0000256" key="6">
    <source>
        <dbReference type="ARBA" id="ARBA00022840"/>
    </source>
</evidence>
<dbReference type="CDD" id="cd18037">
    <property type="entry name" value="DEXSc_Pif1_like"/>
    <property type="match status" value="1"/>
</dbReference>
<dbReference type="InterPro" id="IPR051055">
    <property type="entry name" value="PIF1_helicase"/>
</dbReference>
<evidence type="ECO:0000256" key="1">
    <source>
        <dbReference type="ARBA" id="ARBA00004123"/>
    </source>
</evidence>
<accession>A0A4S8MSI0</accession>
<dbReference type="GO" id="GO:0005634">
    <property type="term" value="C:nucleus"/>
    <property type="evidence" value="ECO:0007669"/>
    <property type="project" value="UniProtKB-SubCell"/>
</dbReference>
<dbReference type="PANTHER" id="PTHR47642">
    <property type="entry name" value="ATP-DEPENDENT DNA HELICASE"/>
    <property type="match status" value="1"/>
</dbReference>
<evidence type="ECO:0000259" key="13">
    <source>
        <dbReference type="Pfam" id="PF05970"/>
    </source>
</evidence>
<dbReference type="GO" id="GO:0016787">
    <property type="term" value="F:hydrolase activity"/>
    <property type="evidence" value="ECO:0007669"/>
    <property type="project" value="UniProtKB-KW"/>
</dbReference>
<evidence type="ECO:0000313" key="15">
    <source>
        <dbReference type="Proteomes" id="UP000297245"/>
    </source>
</evidence>
<proteinExistence type="inferred from homology"/>
<feature type="domain" description="Ribonuclease H1 N-terminal" evidence="12">
    <location>
        <begin position="2"/>
        <end position="23"/>
    </location>
</feature>
<feature type="compositionally biased region" description="Polar residues" evidence="11">
    <location>
        <begin position="35"/>
        <end position="49"/>
    </location>
</feature>
<evidence type="ECO:0000256" key="2">
    <source>
        <dbReference type="ARBA" id="ARBA00022741"/>
    </source>
</evidence>
<feature type="compositionally biased region" description="Acidic residues" evidence="11">
    <location>
        <begin position="535"/>
        <end position="546"/>
    </location>
</feature>
<dbReference type="AlphaFoldDB" id="A0A4S8MSI0"/>
<reference evidence="14 15" key="1">
    <citation type="journal article" date="2019" name="Nat. Ecol. Evol.">
        <title>Megaphylogeny resolves global patterns of mushroom evolution.</title>
        <authorList>
            <person name="Varga T."/>
            <person name="Krizsan K."/>
            <person name="Foldi C."/>
            <person name="Dima B."/>
            <person name="Sanchez-Garcia M."/>
            <person name="Sanchez-Ramirez S."/>
            <person name="Szollosi G.J."/>
            <person name="Szarkandi J.G."/>
            <person name="Papp V."/>
            <person name="Albert L."/>
            <person name="Andreopoulos W."/>
            <person name="Angelini C."/>
            <person name="Antonin V."/>
            <person name="Barry K.W."/>
            <person name="Bougher N.L."/>
            <person name="Buchanan P."/>
            <person name="Buyck B."/>
            <person name="Bense V."/>
            <person name="Catcheside P."/>
            <person name="Chovatia M."/>
            <person name="Cooper J."/>
            <person name="Damon W."/>
            <person name="Desjardin D."/>
            <person name="Finy P."/>
            <person name="Geml J."/>
            <person name="Haridas S."/>
            <person name="Hughes K."/>
            <person name="Justo A."/>
            <person name="Karasinski D."/>
            <person name="Kautmanova I."/>
            <person name="Kiss B."/>
            <person name="Kocsube S."/>
            <person name="Kotiranta H."/>
            <person name="LaButti K.M."/>
            <person name="Lechner B.E."/>
            <person name="Liimatainen K."/>
            <person name="Lipzen A."/>
            <person name="Lukacs Z."/>
            <person name="Mihaltcheva S."/>
            <person name="Morgado L.N."/>
            <person name="Niskanen T."/>
            <person name="Noordeloos M.E."/>
            <person name="Ohm R.A."/>
            <person name="Ortiz-Santana B."/>
            <person name="Ovrebo C."/>
            <person name="Racz N."/>
            <person name="Riley R."/>
            <person name="Savchenko A."/>
            <person name="Shiryaev A."/>
            <person name="Soop K."/>
            <person name="Spirin V."/>
            <person name="Szebenyi C."/>
            <person name="Tomsovsky M."/>
            <person name="Tulloss R.E."/>
            <person name="Uehling J."/>
            <person name="Grigoriev I.V."/>
            <person name="Vagvolgyi C."/>
            <person name="Papp T."/>
            <person name="Martin F.M."/>
            <person name="Miettinen O."/>
            <person name="Hibbett D.S."/>
            <person name="Nagy L.G."/>
        </authorList>
    </citation>
    <scope>NUCLEOTIDE SEQUENCE [LARGE SCALE GENOMIC DNA]</scope>
    <source>
        <strain evidence="14 15">CBS 962.96</strain>
    </source>
</reference>
<dbReference type="InterPro" id="IPR037056">
    <property type="entry name" value="RNase_H1_N_sf"/>
</dbReference>
<evidence type="ECO:0000256" key="9">
    <source>
        <dbReference type="ARBA" id="ARBA00023235"/>
    </source>
</evidence>
<feature type="region of interest" description="Disordered" evidence="11">
    <location>
        <begin position="1"/>
        <end position="59"/>
    </location>
</feature>
<evidence type="ECO:0000256" key="4">
    <source>
        <dbReference type="ARBA" id="ARBA00022801"/>
    </source>
</evidence>
<evidence type="ECO:0000256" key="7">
    <source>
        <dbReference type="ARBA" id="ARBA00023125"/>
    </source>
</evidence>
<keyword evidence="9" id="KW-0413">Isomerase</keyword>
<dbReference type="HAMAP" id="MF_03176">
    <property type="entry name" value="PIF1"/>
    <property type="match status" value="1"/>
</dbReference>
<evidence type="ECO:0000256" key="10">
    <source>
        <dbReference type="ARBA" id="ARBA00023242"/>
    </source>
</evidence>
<keyword evidence="8" id="KW-0234">DNA repair</keyword>
<dbReference type="GO" id="GO:0003677">
    <property type="term" value="F:DNA binding"/>
    <property type="evidence" value="ECO:0007669"/>
    <property type="project" value="UniProtKB-KW"/>
</dbReference>
<dbReference type="EMBL" id="ML179045">
    <property type="protein sequence ID" value="THV06110.1"/>
    <property type="molecule type" value="Genomic_DNA"/>
</dbReference>
<feature type="domain" description="DNA helicase Pif1-like DEAD-box helicase" evidence="13">
    <location>
        <begin position="57"/>
        <end position="265"/>
    </location>
</feature>
<protein>
    <submittedName>
        <fullName evidence="14">Uncharacterized protein</fullName>
    </submittedName>
</protein>
<dbReference type="SUPFAM" id="SSF52540">
    <property type="entry name" value="P-loop containing nucleoside triphosphate hydrolases"/>
    <property type="match status" value="2"/>
</dbReference>
<dbReference type="Pfam" id="PF01693">
    <property type="entry name" value="Cauli_VI"/>
    <property type="match status" value="1"/>
</dbReference>
<dbReference type="InterPro" id="IPR010285">
    <property type="entry name" value="DNA_helicase_pif1-like_DEAD"/>
</dbReference>
<dbReference type="Proteomes" id="UP000297245">
    <property type="component" value="Unassembled WGS sequence"/>
</dbReference>
<dbReference type="GO" id="GO:0003678">
    <property type="term" value="F:DNA helicase activity"/>
    <property type="evidence" value="ECO:0007669"/>
    <property type="project" value="InterPro"/>
</dbReference>
<dbReference type="GO" id="GO:0005524">
    <property type="term" value="F:ATP binding"/>
    <property type="evidence" value="ECO:0007669"/>
    <property type="project" value="UniProtKB-KW"/>
</dbReference>
<comment type="subcellular location">
    <subcellularLocation>
        <location evidence="1">Nucleus</location>
    </subcellularLocation>
</comment>
<evidence type="ECO:0000256" key="11">
    <source>
        <dbReference type="SAM" id="MobiDB-lite"/>
    </source>
</evidence>
<dbReference type="OrthoDB" id="432234at2759"/>
<name>A0A4S8MSI0_DENBC</name>
<evidence type="ECO:0000256" key="3">
    <source>
        <dbReference type="ARBA" id="ARBA00022763"/>
    </source>
</evidence>
<evidence type="ECO:0000256" key="8">
    <source>
        <dbReference type="ARBA" id="ARBA00023204"/>
    </source>
</evidence>
<keyword evidence="10" id="KW-0539">Nucleus</keyword>
<keyword evidence="3" id="KW-0227">DNA damage</keyword>
<keyword evidence="5" id="KW-0347">Helicase</keyword>
<organism evidence="14 15">
    <name type="scientific">Dendrothele bispora (strain CBS 962.96)</name>
    <dbReference type="NCBI Taxonomy" id="1314807"/>
    <lineage>
        <taxon>Eukaryota</taxon>
        <taxon>Fungi</taxon>
        <taxon>Dikarya</taxon>
        <taxon>Basidiomycota</taxon>
        <taxon>Agaricomycotina</taxon>
        <taxon>Agaricomycetes</taxon>
        <taxon>Agaricomycetidae</taxon>
        <taxon>Agaricales</taxon>
        <taxon>Agaricales incertae sedis</taxon>
        <taxon>Dendrothele</taxon>
    </lineage>
</organism>
<dbReference type="Gene3D" id="3.40.970.10">
    <property type="entry name" value="Ribonuclease H1, N-terminal domain"/>
    <property type="match status" value="1"/>
</dbReference>
<gene>
    <name evidence="14" type="ORF">K435DRAFT_626600</name>
</gene>
<evidence type="ECO:0000313" key="14">
    <source>
        <dbReference type="EMBL" id="THV06110.1"/>
    </source>
</evidence>
<dbReference type="PANTHER" id="PTHR47642:SF5">
    <property type="entry name" value="ATP-DEPENDENT DNA HELICASE"/>
    <property type="match status" value="1"/>
</dbReference>